<proteinExistence type="predicted"/>
<gene>
    <name evidence="2" type="ORF">D9V29_09225</name>
</gene>
<keyword evidence="3" id="KW-1185">Reference proteome</keyword>
<dbReference type="RefSeq" id="WP_121673012.1">
    <property type="nucleotide sequence ID" value="NZ_BMXM01000004.1"/>
</dbReference>
<dbReference type="OrthoDB" id="5380150at2"/>
<accession>A0A3L6ZU38</accession>
<evidence type="ECO:0000313" key="3">
    <source>
        <dbReference type="Proteomes" id="UP000270299"/>
    </source>
</evidence>
<sequence length="112" mass="12889">MTDRRHPEVPEPIEVPELHGTEGGRWKVQTLGSVHIFDFNHPRTVTRYPGTHSQPSINDVTRELLDIGTCVVGRRGYWTMKPDNYLLDHYWQVTSLIQAITRLPDEPVDDGE</sequence>
<dbReference type="AlphaFoldDB" id="A0A3L6ZU38"/>
<feature type="region of interest" description="Disordered" evidence="1">
    <location>
        <begin position="1"/>
        <end position="21"/>
    </location>
</feature>
<dbReference type="Proteomes" id="UP000270299">
    <property type="component" value="Unassembled WGS sequence"/>
</dbReference>
<organism evidence="2 3">
    <name type="scientific">Mycetocola manganoxydans</name>
    <dbReference type="NCBI Taxonomy" id="699879"/>
    <lineage>
        <taxon>Bacteria</taxon>
        <taxon>Bacillati</taxon>
        <taxon>Actinomycetota</taxon>
        <taxon>Actinomycetes</taxon>
        <taxon>Micrococcales</taxon>
        <taxon>Microbacteriaceae</taxon>
        <taxon>Mycetocola</taxon>
    </lineage>
</organism>
<comment type="caution">
    <text evidence="2">The sequence shown here is derived from an EMBL/GenBank/DDBJ whole genome shotgun (WGS) entry which is preliminary data.</text>
</comment>
<name>A0A3L6ZU38_9MICO</name>
<evidence type="ECO:0000313" key="2">
    <source>
        <dbReference type="EMBL" id="RLP71496.1"/>
    </source>
</evidence>
<protein>
    <submittedName>
        <fullName evidence="2">Uncharacterized protein</fullName>
    </submittedName>
</protein>
<dbReference type="EMBL" id="RCUV01000008">
    <property type="protein sequence ID" value="RLP71496.1"/>
    <property type="molecule type" value="Genomic_DNA"/>
</dbReference>
<evidence type="ECO:0000256" key="1">
    <source>
        <dbReference type="SAM" id="MobiDB-lite"/>
    </source>
</evidence>
<reference evidence="2 3" key="1">
    <citation type="submission" date="2018-10" db="EMBL/GenBank/DDBJ databases">
        <authorList>
            <person name="Li J."/>
        </authorList>
    </citation>
    <scope>NUCLEOTIDE SEQUENCE [LARGE SCALE GENOMIC DNA]</scope>
    <source>
        <strain evidence="2 3">CCTCC AB209002</strain>
    </source>
</reference>